<evidence type="ECO:0000256" key="12">
    <source>
        <dbReference type="SAM" id="MobiDB-lite"/>
    </source>
</evidence>
<dbReference type="AlphaFoldDB" id="A0AAV6U6V8"/>
<evidence type="ECO:0000256" key="2">
    <source>
        <dbReference type="ARBA" id="ARBA00004408"/>
    </source>
</evidence>
<evidence type="ECO:0000256" key="5">
    <source>
        <dbReference type="ARBA" id="ARBA00022728"/>
    </source>
</evidence>
<comment type="similarity">
    <text evidence="3">Belongs to the SMN family.</text>
</comment>
<dbReference type="GO" id="GO:0008380">
    <property type="term" value="P:RNA splicing"/>
    <property type="evidence" value="ECO:0007669"/>
    <property type="project" value="UniProtKB-KW"/>
</dbReference>
<dbReference type="GO" id="GO:0006397">
    <property type="term" value="P:mRNA processing"/>
    <property type="evidence" value="ECO:0007669"/>
    <property type="project" value="UniProtKB-KW"/>
</dbReference>
<keyword evidence="7" id="KW-0539">Nucleus</keyword>
<dbReference type="GO" id="GO:0003723">
    <property type="term" value="F:RNA binding"/>
    <property type="evidence" value="ECO:0007669"/>
    <property type="project" value="InterPro"/>
</dbReference>
<dbReference type="InterPro" id="IPR010304">
    <property type="entry name" value="SMN_Tudor"/>
</dbReference>
<evidence type="ECO:0000256" key="8">
    <source>
        <dbReference type="ARBA" id="ARBA00037618"/>
    </source>
</evidence>
<keyword evidence="15" id="KW-1185">Reference proteome</keyword>
<evidence type="ECO:0000256" key="3">
    <source>
        <dbReference type="ARBA" id="ARBA00005371"/>
    </source>
</evidence>
<evidence type="ECO:0000313" key="14">
    <source>
        <dbReference type="EMBL" id="KAG8179695.1"/>
    </source>
</evidence>
<dbReference type="PANTHER" id="PTHR13681:SF26">
    <property type="entry name" value="SURVIVAL OF MOTOR NEURON-RELATED-SPLICING FACTOR 30"/>
    <property type="match status" value="1"/>
</dbReference>
<dbReference type="GO" id="GO:0015030">
    <property type="term" value="C:Cajal body"/>
    <property type="evidence" value="ECO:0007669"/>
    <property type="project" value="UniProtKB-SubCell"/>
</dbReference>
<keyword evidence="5" id="KW-0747">Spliceosome</keyword>
<evidence type="ECO:0000256" key="7">
    <source>
        <dbReference type="ARBA" id="ARBA00023242"/>
    </source>
</evidence>
<dbReference type="GO" id="GO:0016607">
    <property type="term" value="C:nuclear speck"/>
    <property type="evidence" value="ECO:0007669"/>
    <property type="project" value="UniProtKB-SubCell"/>
</dbReference>
<dbReference type="EMBL" id="JAFNEN010000607">
    <property type="protein sequence ID" value="KAG8179695.1"/>
    <property type="molecule type" value="Genomic_DNA"/>
</dbReference>
<feature type="domain" description="Tudor" evidence="13">
    <location>
        <begin position="77"/>
        <end position="136"/>
    </location>
</feature>
<gene>
    <name evidence="14" type="ORF">JTE90_025651</name>
</gene>
<dbReference type="PROSITE" id="PS50304">
    <property type="entry name" value="TUDOR"/>
    <property type="match status" value="1"/>
</dbReference>
<evidence type="ECO:0000256" key="9">
    <source>
        <dbReference type="ARBA" id="ARBA00041083"/>
    </source>
</evidence>
<evidence type="ECO:0000256" key="6">
    <source>
        <dbReference type="ARBA" id="ARBA00023187"/>
    </source>
</evidence>
<dbReference type="Gene3D" id="2.30.30.140">
    <property type="match status" value="1"/>
</dbReference>
<dbReference type="SMART" id="SM00333">
    <property type="entry name" value="TUDOR"/>
    <property type="match status" value="1"/>
</dbReference>
<dbReference type="GO" id="GO:0005737">
    <property type="term" value="C:cytoplasm"/>
    <property type="evidence" value="ECO:0007669"/>
    <property type="project" value="InterPro"/>
</dbReference>
<evidence type="ECO:0000313" key="15">
    <source>
        <dbReference type="Proteomes" id="UP000827092"/>
    </source>
</evidence>
<feature type="region of interest" description="Disordered" evidence="12">
    <location>
        <begin position="55"/>
        <end position="74"/>
    </location>
</feature>
<proteinExistence type="inferred from homology"/>
<dbReference type="CDD" id="cd20399">
    <property type="entry name" value="Tudor_SPF30"/>
    <property type="match status" value="1"/>
</dbReference>
<comment type="function">
    <text evidence="8">Involved in spliceosome assembly.</text>
</comment>
<comment type="caution">
    <text evidence="14">The sequence shown here is derived from an EMBL/GenBank/DDBJ whole genome shotgun (WGS) entry which is preliminary data.</text>
</comment>
<accession>A0AAV6U6V8</accession>
<feature type="region of interest" description="Disordered" evidence="12">
    <location>
        <begin position="223"/>
        <end position="255"/>
    </location>
</feature>
<organism evidence="14 15">
    <name type="scientific">Oedothorax gibbosus</name>
    <dbReference type="NCBI Taxonomy" id="931172"/>
    <lineage>
        <taxon>Eukaryota</taxon>
        <taxon>Metazoa</taxon>
        <taxon>Ecdysozoa</taxon>
        <taxon>Arthropoda</taxon>
        <taxon>Chelicerata</taxon>
        <taxon>Arachnida</taxon>
        <taxon>Araneae</taxon>
        <taxon>Araneomorphae</taxon>
        <taxon>Entelegynae</taxon>
        <taxon>Araneoidea</taxon>
        <taxon>Linyphiidae</taxon>
        <taxon>Erigoninae</taxon>
        <taxon>Oedothorax</taxon>
    </lineage>
</organism>
<dbReference type="PANTHER" id="PTHR13681">
    <property type="entry name" value="SURVIVAL OF MOTOR NEURON-RELATED-SPLICING FACTOR 30-RELATED"/>
    <property type="match status" value="1"/>
</dbReference>
<dbReference type="Proteomes" id="UP000827092">
    <property type="component" value="Unassembled WGS sequence"/>
</dbReference>
<keyword evidence="11" id="KW-0175">Coiled coil</keyword>
<dbReference type="GO" id="GO:0071011">
    <property type="term" value="C:precatalytic spliceosome"/>
    <property type="evidence" value="ECO:0007669"/>
    <property type="project" value="TreeGrafter"/>
</dbReference>
<dbReference type="InterPro" id="IPR002999">
    <property type="entry name" value="Tudor"/>
</dbReference>
<dbReference type="SUPFAM" id="SSF63748">
    <property type="entry name" value="Tudor/PWWP/MBT"/>
    <property type="match status" value="1"/>
</dbReference>
<keyword evidence="4" id="KW-0507">mRNA processing</keyword>
<dbReference type="Pfam" id="PF06003">
    <property type="entry name" value="SMN_Tudor"/>
    <property type="match status" value="1"/>
</dbReference>
<dbReference type="GO" id="GO:0000381">
    <property type="term" value="P:regulation of alternative mRNA splicing, via spliceosome"/>
    <property type="evidence" value="ECO:0007669"/>
    <property type="project" value="TreeGrafter"/>
</dbReference>
<comment type="subcellular location">
    <subcellularLocation>
        <location evidence="1">Nucleus speckle</location>
    </subcellularLocation>
    <subcellularLocation>
        <location evidence="2">Nucleus</location>
        <location evidence="2">Cajal body</location>
    </subcellularLocation>
</comment>
<reference evidence="14 15" key="1">
    <citation type="journal article" date="2022" name="Nat. Ecol. Evol.">
        <title>A masculinizing supergene underlies an exaggerated male reproductive morph in a spider.</title>
        <authorList>
            <person name="Hendrickx F."/>
            <person name="De Corte Z."/>
            <person name="Sonet G."/>
            <person name="Van Belleghem S.M."/>
            <person name="Kostlbacher S."/>
            <person name="Vangestel C."/>
        </authorList>
    </citation>
    <scope>NUCLEOTIDE SEQUENCE [LARGE SCALE GENOMIC DNA]</scope>
    <source>
        <strain evidence="14">W744_W776</strain>
    </source>
</reference>
<name>A0AAV6U6V8_9ARAC</name>
<evidence type="ECO:0000256" key="1">
    <source>
        <dbReference type="ARBA" id="ARBA00004324"/>
    </source>
</evidence>
<protein>
    <recommendedName>
        <fullName evidence="9">Survival of motor neuron-related-splicing factor 30</fullName>
    </recommendedName>
    <alternativeName>
        <fullName evidence="10">Survival motor neuron domain-containing protein 1</fullName>
    </alternativeName>
</protein>
<sequence length="255" mass="28076">MAGEDLSSNLQGYQIQLQQVEAALTTEPDNEELLKLKKDLQEVILLTTDLIKASADKPSTSGATEGSSSNYGIPSRGWKGGDACLAPWSEDGQYYEALIEEVTPDGQCTVNFVAYGNTDVADIESLRPLTNEGQLSESATKSRKQILQAQKEYKKKKAQKKAQRMKQMEEEREKEKNKWHSFNTKALNKKGHIKKSIFASPDNINGRVGIGTCGIGGRPMTEFQQQEKWRKGAQSGGALGNMKTATAVRGHHSSR</sequence>
<feature type="compositionally biased region" description="Polar residues" evidence="12">
    <location>
        <begin position="57"/>
        <end position="72"/>
    </location>
</feature>
<keyword evidence="6" id="KW-0508">mRNA splicing</keyword>
<feature type="coiled-coil region" evidence="11">
    <location>
        <begin position="139"/>
        <end position="178"/>
    </location>
</feature>
<evidence type="ECO:0000256" key="4">
    <source>
        <dbReference type="ARBA" id="ARBA00022664"/>
    </source>
</evidence>
<evidence type="ECO:0000256" key="10">
    <source>
        <dbReference type="ARBA" id="ARBA00042567"/>
    </source>
</evidence>
<evidence type="ECO:0000259" key="13">
    <source>
        <dbReference type="PROSITE" id="PS50304"/>
    </source>
</evidence>
<evidence type="ECO:0000256" key="11">
    <source>
        <dbReference type="SAM" id="Coils"/>
    </source>
</evidence>